<dbReference type="InterPro" id="IPR016130">
    <property type="entry name" value="Tyr_Pase_AS"/>
</dbReference>
<dbReference type="PROSITE" id="PS00383">
    <property type="entry name" value="TYR_PHOSPHATASE_1"/>
    <property type="match status" value="1"/>
</dbReference>
<dbReference type="PRINTS" id="PR00700">
    <property type="entry name" value="PRTYPHPHTASE"/>
</dbReference>
<dbReference type="Proteomes" id="UP001586593">
    <property type="component" value="Unassembled WGS sequence"/>
</dbReference>
<name>A0ABR3Y748_9PEZI</name>
<dbReference type="InterPro" id="IPR000387">
    <property type="entry name" value="Tyr_Pase_dom"/>
</dbReference>
<feature type="region of interest" description="Disordered" evidence="2">
    <location>
        <begin position="1"/>
        <end position="120"/>
    </location>
</feature>
<dbReference type="InterPro" id="IPR050348">
    <property type="entry name" value="Protein-Tyr_Phosphatase"/>
</dbReference>
<comment type="similarity">
    <text evidence="1">Belongs to the protein-tyrosine phosphatase family. Non-receptor class subfamily.</text>
</comment>
<dbReference type="EMBL" id="JAZHXJ010000004">
    <property type="protein sequence ID" value="KAL1884121.1"/>
    <property type="molecule type" value="Genomic_DNA"/>
</dbReference>
<sequence length="556" mass="62332">MDHFPRLRRHKKDGAIAVRPTSKGDVSGKTTPPPGDLEPHAPTRPTQKLSPFRAFHLRSSHKRSRESPPSPLPHSEAAAAAVSDHAVSSAQSSTERAAKNREVGGGEGTTDSKPPKMPSFLQLSEAEITRRFQELVWLERERMLLSVQNPSPNFRWARVTGPHLKHLDRYMNIQPWHNNRIRLQVPEGHLDYINASPIVLPRSVSRSSSAQDTDEQPDRYIAMQGPKQASVPHVWRMVVEQLDSPGVIVMLTETHEANVEKCYPYFPQSKEDPPLEVTAPDEFGDGFLASVRCEDIEETPAGDAIELRKLVIRVLSRGHAEGRETSADGSNGKANLSPSEETRLDTSLRSPTADIREGVAKLGTDNQILSTGEDGSSSARNGVEGEERIVWHFLFKKWPDFGVPSLEDLDSFFTLMRLSREKNSSPGNPRIVHCSAGVGRSGTFIALEHLIRELNDGAFESYDERTAPRRPPQEPDAQSDEDMDRVEEGEDPIFDTVNQLREQRRTMVQAEAQYLFLYQVLRKLWQEKYGSSEENDADEPAAKRLEVDPFVESPPR</sequence>
<dbReference type="PANTHER" id="PTHR19134">
    <property type="entry name" value="RECEPTOR-TYPE TYROSINE-PROTEIN PHOSPHATASE"/>
    <property type="match status" value="1"/>
</dbReference>
<dbReference type="PANTHER" id="PTHR19134:SF449">
    <property type="entry name" value="TYROSINE-PROTEIN PHOSPHATASE 1"/>
    <property type="match status" value="1"/>
</dbReference>
<feature type="compositionally biased region" description="Basic residues" evidence="2">
    <location>
        <begin position="55"/>
        <end position="64"/>
    </location>
</feature>
<feature type="compositionally biased region" description="Basic and acidic residues" evidence="2">
    <location>
        <begin position="462"/>
        <end position="473"/>
    </location>
</feature>
<dbReference type="InterPro" id="IPR029021">
    <property type="entry name" value="Prot-tyrosine_phosphatase-like"/>
</dbReference>
<dbReference type="InterPro" id="IPR003595">
    <property type="entry name" value="Tyr_Pase_cat"/>
</dbReference>
<dbReference type="CDD" id="cd18533">
    <property type="entry name" value="PTP_fungal"/>
    <property type="match status" value="1"/>
</dbReference>
<evidence type="ECO:0000313" key="5">
    <source>
        <dbReference type="EMBL" id="KAL1884121.1"/>
    </source>
</evidence>
<dbReference type="Gene3D" id="3.90.190.10">
    <property type="entry name" value="Protein tyrosine phosphatase superfamily"/>
    <property type="match status" value="1"/>
</dbReference>
<evidence type="ECO:0000256" key="1">
    <source>
        <dbReference type="ARBA" id="ARBA00009649"/>
    </source>
</evidence>
<feature type="compositionally biased region" description="Basic residues" evidence="2">
    <location>
        <begin position="1"/>
        <end position="12"/>
    </location>
</feature>
<comment type="caution">
    <text evidence="5">The sequence shown here is derived from an EMBL/GenBank/DDBJ whole genome shotgun (WGS) entry which is preliminary data.</text>
</comment>
<gene>
    <name evidence="5" type="ORF">VTK73DRAFT_6790</name>
</gene>
<evidence type="ECO:0000259" key="4">
    <source>
        <dbReference type="PROSITE" id="PS50056"/>
    </source>
</evidence>
<dbReference type="SMART" id="SM00404">
    <property type="entry name" value="PTPc_motif"/>
    <property type="match status" value="1"/>
</dbReference>
<feature type="domain" description="Tyrosine-protein phosphatase" evidence="3">
    <location>
        <begin position="138"/>
        <end position="524"/>
    </location>
</feature>
<evidence type="ECO:0000259" key="3">
    <source>
        <dbReference type="PROSITE" id="PS50055"/>
    </source>
</evidence>
<dbReference type="PROSITE" id="PS50055">
    <property type="entry name" value="TYR_PHOSPHATASE_PTP"/>
    <property type="match status" value="1"/>
</dbReference>
<proteinExistence type="inferred from homology"/>
<dbReference type="SUPFAM" id="SSF52799">
    <property type="entry name" value="(Phosphotyrosine protein) phosphatases II"/>
    <property type="match status" value="1"/>
</dbReference>
<feature type="compositionally biased region" description="Acidic residues" evidence="2">
    <location>
        <begin position="477"/>
        <end position="493"/>
    </location>
</feature>
<evidence type="ECO:0000313" key="6">
    <source>
        <dbReference type="Proteomes" id="UP001586593"/>
    </source>
</evidence>
<evidence type="ECO:0000256" key="2">
    <source>
        <dbReference type="SAM" id="MobiDB-lite"/>
    </source>
</evidence>
<accession>A0ABR3Y748</accession>
<feature type="compositionally biased region" description="Polar residues" evidence="2">
    <location>
        <begin position="327"/>
        <end position="339"/>
    </location>
</feature>
<dbReference type="PROSITE" id="PS50056">
    <property type="entry name" value="TYR_PHOSPHATASE_2"/>
    <property type="match status" value="1"/>
</dbReference>
<reference evidence="5 6" key="1">
    <citation type="journal article" date="2024" name="Commun. Biol.">
        <title>Comparative genomic analysis of thermophilic fungi reveals convergent evolutionary adaptations and gene losses.</title>
        <authorList>
            <person name="Steindorff A.S."/>
            <person name="Aguilar-Pontes M.V."/>
            <person name="Robinson A.J."/>
            <person name="Andreopoulos B."/>
            <person name="LaButti K."/>
            <person name="Kuo A."/>
            <person name="Mondo S."/>
            <person name="Riley R."/>
            <person name="Otillar R."/>
            <person name="Haridas S."/>
            <person name="Lipzen A."/>
            <person name="Grimwood J."/>
            <person name="Schmutz J."/>
            <person name="Clum A."/>
            <person name="Reid I.D."/>
            <person name="Moisan M.C."/>
            <person name="Butler G."/>
            <person name="Nguyen T.T.M."/>
            <person name="Dewar K."/>
            <person name="Conant G."/>
            <person name="Drula E."/>
            <person name="Henrissat B."/>
            <person name="Hansel C."/>
            <person name="Singer S."/>
            <person name="Hutchinson M.I."/>
            <person name="de Vries R.P."/>
            <person name="Natvig D.O."/>
            <person name="Powell A.J."/>
            <person name="Tsang A."/>
            <person name="Grigoriev I.V."/>
        </authorList>
    </citation>
    <scope>NUCLEOTIDE SEQUENCE [LARGE SCALE GENOMIC DNA]</scope>
    <source>
        <strain evidence="5 6">ATCC 24622</strain>
    </source>
</reference>
<feature type="compositionally biased region" description="Low complexity" evidence="2">
    <location>
        <begin position="73"/>
        <end position="93"/>
    </location>
</feature>
<feature type="region of interest" description="Disordered" evidence="2">
    <location>
        <begin position="530"/>
        <end position="556"/>
    </location>
</feature>
<protein>
    <submittedName>
        <fullName evidence="5">Uncharacterized protein</fullName>
    </submittedName>
</protein>
<feature type="domain" description="Tyrosine specific protein phosphatases" evidence="4">
    <location>
        <begin position="410"/>
        <end position="515"/>
    </location>
</feature>
<dbReference type="Pfam" id="PF00102">
    <property type="entry name" value="Y_phosphatase"/>
    <property type="match status" value="3"/>
</dbReference>
<feature type="region of interest" description="Disordered" evidence="2">
    <location>
        <begin position="461"/>
        <end position="494"/>
    </location>
</feature>
<dbReference type="InterPro" id="IPR000242">
    <property type="entry name" value="PTP_cat"/>
</dbReference>
<keyword evidence="6" id="KW-1185">Reference proteome</keyword>
<feature type="region of interest" description="Disordered" evidence="2">
    <location>
        <begin position="321"/>
        <end position="348"/>
    </location>
</feature>
<dbReference type="SMART" id="SM00194">
    <property type="entry name" value="PTPc"/>
    <property type="match status" value="1"/>
</dbReference>
<organism evidence="5 6">
    <name type="scientific">Phialemonium thermophilum</name>
    <dbReference type="NCBI Taxonomy" id="223376"/>
    <lineage>
        <taxon>Eukaryota</taxon>
        <taxon>Fungi</taxon>
        <taxon>Dikarya</taxon>
        <taxon>Ascomycota</taxon>
        <taxon>Pezizomycotina</taxon>
        <taxon>Sordariomycetes</taxon>
        <taxon>Sordariomycetidae</taxon>
        <taxon>Cephalothecales</taxon>
        <taxon>Cephalothecaceae</taxon>
        <taxon>Phialemonium</taxon>
    </lineage>
</organism>